<keyword evidence="3" id="KW-1185">Reference proteome</keyword>
<sequence length="603" mass="67735">MEPRILAFEVAQRTPERSAPVAIQSPSSRMCVLKCSIGTSSTAGHSCMDCKEIREIEASLAAAEELVSDLKRRRTALQSAMITRNDPITGILPPEISTLIFELYIEIHTKENRRFDVPELDEVNAGVPLRLGAVCRRWRAIAWSSPSLWTMLRVDLLSEGHTHGPDLIQQWFERTGCLSVSVRLIKHWRSLDNAWKANAKSVMTVLNRFSSKLFNLDIQGVPFDIASLFRNPTKESPTPTLLRYLCVGDFGDDEDLIESSTTMCLFHRYNPPPSPHSFSLHSSIPPNKINILWSNLIELSLQNVLWDIAFNIIRLGASNILHINLESIKDYEQDASWAPSYSIHLPELLLLSYTNMESSQGVAQALFNTLCFPSLTSLRYYGDDYERIMPIRSMIACIKRSICNLEELRIDGPEIAHIGQIVPFLHEVPTLKTLNLSLGPSLSPEHLLRAMSGRFRHQDEPLLMPALEYLELTAYPTLEWSAFTQIWLGGEPVTNEHGCEIVGIYSERKKLGAHVTLKSDGDEKHFLSPRDVLDVISIIPELDRDSGSISINRTAVGARTMDSGASPLNTPNLVEASYLHHFSTESVPQFLSFYNKAKTVGIF</sequence>
<evidence type="ECO:0000256" key="1">
    <source>
        <dbReference type="SAM" id="Coils"/>
    </source>
</evidence>
<organism evidence="2 3">
    <name type="scientific">Psilocybe cf. subviscida</name>
    <dbReference type="NCBI Taxonomy" id="2480587"/>
    <lineage>
        <taxon>Eukaryota</taxon>
        <taxon>Fungi</taxon>
        <taxon>Dikarya</taxon>
        <taxon>Basidiomycota</taxon>
        <taxon>Agaricomycotina</taxon>
        <taxon>Agaricomycetes</taxon>
        <taxon>Agaricomycetidae</taxon>
        <taxon>Agaricales</taxon>
        <taxon>Agaricineae</taxon>
        <taxon>Strophariaceae</taxon>
        <taxon>Psilocybe</taxon>
    </lineage>
</organism>
<name>A0A8H5ARW6_9AGAR</name>
<reference evidence="2 3" key="1">
    <citation type="journal article" date="2020" name="ISME J.">
        <title>Uncovering the hidden diversity of litter-decomposition mechanisms in mushroom-forming fungi.</title>
        <authorList>
            <person name="Floudas D."/>
            <person name="Bentzer J."/>
            <person name="Ahren D."/>
            <person name="Johansson T."/>
            <person name="Persson P."/>
            <person name="Tunlid A."/>
        </authorList>
    </citation>
    <scope>NUCLEOTIDE SEQUENCE [LARGE SCALE GENOMIC DNA]</scope>
    <source>
        <strain evidence="2 3">CBS 101986</strain>
    </source>
</reference>
<comment type="caution">
    <text evidence="2">The sequence shown here is derived from an EMBL/GenBank/DDBJ whole genome shotgun (WGS) entry which is preliminary data.</text>
</comment>
<evidence type="ECO:0008006" key="4">
    <source>
        <dbReference type="Google" id="ProtNLM"/>
    </source>
</evidence>
<dbReference type="Gene3D" id="1.20.1280.50">
    <property type="match status" value="1"/>
</dbReference>
<dbReference type="OrthoDB" id="2269034at2759"/>
<accession>A0A8H5ARW6</accession>
<evidence type="ECO:0000313" key="2">
    <source>
        <dbReference type="EMBL" id="KAF5309541.1"/>
    </source>
</evidence>
<dbReference type="Proteomes" id="UP000567179">
    <property type="component" value="Unassembled WGS sequence"/>
</dbReference>
<evidence type="ECO:0000313" key="3">
    <source>
        <dbReference type="Proteomes" id="UP000567179"/>
    </source>
</evidence>
<dbReference type="AlphaFoldDB" id="A0A8H5ARW6"/>
<proteinExistence type="predicted"/>
<keyword evidence="1" id="KW-0175">Coiled coil</keyword>
<feature type="coiled-coil region" evidence="1">
    <location>
        <begin position="53"/>
        <end position="80"/>
    </location>
</feature>
<protein>
    <recommendedName>
        <fullName evidence="4">F-box domain-containing protein</fullName>
    </recommendedName>
</protein>
<dbReference type="EMBL" id="JAACJJ010000059">
    <property type="protein sequence ID" value="KAF5309541.1"/>
    <property type="molecule type" value="Genomic_DNA"/>
</dbReference>
<gene>
    <name evidence="2" type="ORF">D9619_012329</name>
</gene>